<dbReference type="InterPro" id="IPR011032">
    <property type="entry name" value="GroES-like_sf"/>
</dbReference>
<dbReference type="InterPro" id="IPR036291">
    <property type="entry name" value="NAD(P)-bd_dom_sf"/>
</dbReference>
<dbReference type="InterPro" id="IPR020843">
    <property type="entry name" value="ER"/>
</dbReference>
<feature type="domain" description="Enoyl reductase (ER)" evidence="1">
    <location>
        <begin position="10"/>
        <end position="328"/>
    </location>
</feature>
<evidence type="ECO:0000313" key="3">
    <source>
        <dbReference type="Proteomes" id="UP000318405"/>
    </source>
</evidence>
<dbReference type="AlphaFoldDB" id="A0A556ATX9"/>
<organism evidence="2 3">
    <name type="scientific">Verticiella sediminum</name>
    <dbReference type="NCBI Taxonomy" id="1247510"/>
    <lineage>
        <taxon>Bacteria</taxon>
        <taxon>Pseudomonadati</taxon>
        <taxon>Pseudomonadota</taxon>
        <taxon>Betaproteobacteria</taxon>
        <taxon>Burkholderiales</taxon>
        <taxon>Alcaligenaceae</taxon>
        <taxon>Verticiella</taxon>
    </lineage>
</organism>
<dbReference type="PANTHER" id="PTHR43677">
    <property type="entry name" value="SHORT-CHAIN DEHYDROGENASE/REDUCTASE"/>
    <property type="match status" value="1"/>
</dbReference>
<accession>A0A556ATX9</accession>
<dbReference type="InterPro" id="IPR013154">
    <property type="entry name" value="ADH-like_N"/>
</dbReference>
<name>A0A556ATX9_9BURK</name>
<feature type="non-terminal residue" evidence="2">
    <location>
        <position position="329"/>
    </location>
</feature>
<reference evidence="2 3" key="1">
    <citation type="submission" date="2019-07" db="EMBL/GenBank/DDBJ databases">
        <title>Qingshengfaniella alkalisoli gen. nov., sp. nov., isolated from saline soil.</title>
        <authorList>
            <person name="Xu L."/>
            <person name="Huang X.-X."/>
            <person name="Sun J.-Q."/>
        </authorList>
    </citation>
    <scope>NUCLEOTIDE SEQUENCE [LARGE SCALE GENOMIC DNA]</scope>
    <source>
        <strain evidence="2 3">DSM 27279</strain>
    </source>
</reference>
<evidence type="ECO:0000259" key="1">
    <source>
        <dbReference type="SMART" id="SM00829"/>
    </source>
</evidence>
<dbReference type="RefSeq" id="WP_143947830.1">
    <property type="nucleotide sequence ID" value="NZ_VLTJ01000016.1"/>
</dbReference>
<dbReference type="GO" id="GO:0016491">
    <property type="term" value="F:oxidoreductase activity"/>
    <property type="evidence" value="ECO:0007669"/>
    <property type="project" value="InterPro"/>
</dbReference>
<dbReference type="Pfam" id="PF00107">
    <property type="entry name" value="ADH_zinc_N"/>
    <property type="match status" value="1"/>
</dbReference>
<dbReference type="Gene3D" id="3.40.50.720">
    <property type="entry name" value="NAD(P)-binding Rossmann-like Domain"/>
    <property type="match status" value="1"/>
</dbReference>
<protein>
    <submittedName>
        <fullName evidence="2">NADPH:quinone oxidoreductase family protein</fullName>
    </submittedName>
</protein>
<dbReference type="InterPro" id="IPR051397">
    <property type="entry name" value="Zn-ADH-like_protein"/>
</dbReference>
<dbReference type="CDD" id="cd08241">
    <property type="entry name" value="QOR1"/>
    <property type="match status" value="1"/>
</dbReference>
<comment type="caution">
    <text evidence="2">The sequence shown here is derived from an EMBL/GenBank/DDBJ whole genome shotgun (WGS) entry which is preliminary data.</text>
</comment>
<keyword evidence="3" id="KW-1185">Reference proteome</keyword>
<dbReference type="SUPFAM" id="SSF51735">
    <property type="entry name" value="NAD(P)-binding Rossmann-fold domains"/>
    <property type="match status" value="1"/>
</dbReference>
<dbReference type="EMBL" id="VLTJ01000016">
    <property type="protein sequence ID" value="TSH96380.1"/>
    <property type="molecule type" value="Genomic_DNA"/>
</dbReference>
<dbReference type="Proteomes" id="UP000318405">
    <property type="component" value="Unassembled WGS sequence"/>
</dbReference>
<sequence length="329" mass="34623">MKAWISHEPGGPETLVLDELPDPIPADDEVLVKIDAVGVNYPDGLLLRDLYQVKPPRPFVPGSEFCGVVEHAGAGVTRLRPGDLVIGRCGWGAMAERIAVTAQRCVRIAPETPRAQAAAFMFAYATAYHSLVDAAQLRAGQTVLVLGAAGGVGSAAVEVARALGARVLAAVSSDSKLAFALARGASAGIVYDAQVADKDAQQALARQLKEMAGGGCDVVVDPVGGLYTEPALRSLKRGGRHLVVGFTAGIPRVPLNLALLKSLQIIGVDWRSFVQDDPKLNDRNVQSLLAMWREGVLQPEVTETFTLAEAPAAIARLDSRSALGKIVVV</sequence>
<dbReference type="PANTHER" id="PTHR43677:SF4">
    <property type="entry name" value="QUINONE OXIDOREDUCTASE-LIKE PROTEIN 2"/>
    <property type="match status" value="1"/>
</dbReference>
<proteinExistence type="predicted"/>
<dbReference type="OrthoDB" id="4190732at2"/>
<gene>
    <name evidence="2" type="ORF">FOZ76_09060</name>
</gene>
<dbReference type="Gene3D" id="3.90.180.10">
    <property type="entry name" value="Medium-chain alcohol dehydrogenases, catalytic domain"/>
    <property type="match status" value="1"/>
</dbReference>
<evidence type="ECO:0000313" key="2">
    <source>
        <dbReference type="EMBL" id="TSH96380.1"/>
    </source>
</evidence>
<dbReference type="InterPro" id="IPR013149">
    <property type="entry name" value="ADH-like_C"/>
</dbReference>
<dbReference type="SUPFAM" id="SSF50129">
    <property type="entry name" value="GroES-like"/>
    <property type="match status" value="1"/>
</dbReference>
<dbReference type="Pfam" id="PF08240">
    <property type="entry name" value="ADH_N"/>
    <property type="match status" value="1"/>
</dbReference>
<dbReference type="SMART" id="SM00829">
    <property type="entry name" value="PKS_ER"/>
    <property type="match status" value="1"/>
</dbReference>